<keyword evidence="2" id="KW-1185">Reference proteome</keyword>
<dbReference type="PANTHER" id="PTHR10000:SF25">
    <property type="entry name" value="PHOSPHATASE YKRA-RELATED"/>
    <property type="match status" value="1"/>
</dbReference>
<dbReference type="SFLD" id="SFLDG01140">
    <property type="entry name" value="C2.B:_Phosphomannomutase_and_P"/>
    <property type="match status" value="1"/>
</dbReference>
<evidence type="ECO:0000313" key="2">
    <source>
        <dbReference type="Proteomes" id="UP000663802"/>
    </source>
</evidence>
<dbReference type="EMBL" id="BMBA01000003">
    <property type="protein sequence ID" value="GFZ32753.1"/>
    <property type="molecule type" value="Genomic_DNA"/>
</dbReference>
<reference evidence="1 2" key="1">
    <citation type="journal article" date="2021" name="Int. J. Syst. Evol. Microbiol.">
        <title>Clostridium zeae sp. nov., isolated from corn silage.</title>
        <authorList>
            <person name="Kobayashi H."/>
            <person name="Tanizawa Y."/>
            <person name="Yagura M."/>
            <person name="Sakamoto M."/>
            <person name="Ohkuma M."/>
            <person name="Tohno M."/>
        </authorList>
    </citation>
    <scope>NUCLEOTIDE SEQUENCE [LARGE SCALE GENOMIC DNA]</scope>
    <source>
        <strain evidence="1 2">CSC2</strain>
    </source>
</reference>
<sequence>MSKKVIFLDVDGTLVNDNGIIPESAKVAVKEARKNGHYVFLCTGRSKAELFDHIMEIGFDGVIAAAGGYIEIGENVLFHKRVADEDVKHLVTYFNDNNIDFYLESNGGLYASRNCKKHLREIFFGNPNLDAKERAELEAGMSPFIDCLIEEEDLFRSDINKVSFLGSEISIEIIKKEFEEKFNVISTTIPIFGENSGELSLPGIHKAIAIEMLLEHLNLSKEDCYAYGDGVNDSEMLQYVEYGIAMGNANDKLKEIAYDITDTHDEGGIYNSFIKHKLI</sequence>
<dbReference type="Proteomes" id="UP000663802">
    <property type="component" value="Unassembled WGS sequence"/>
</dbReference>
<name>A0ABQ1ED62_9CLOT</name>
<dbReference type="PROSITE" id="PS01228">
    <property type="entry name" value="COF_1"/>
    <property type="match status" value="1"/>
</dbReference>
<dbReference type="InterPro" id="IPR000150">
    <property type="entry name" value="Cof"/>
</dbReference>
<protein>
    <recommendedName>
        <fullName evidence="3">Cof-type HAD-IIB family hydrolase</fullName>
    </recommendedName>
</protein>
<dbReference type="InterPro" id="IPR036412">
    <property type="entry name" value="HAD-like_sf"/>
</dbReference>
<dbReference type="SUPFAM" id="SSF56784">
    <property type="entry name" value="HAD-like"/>
    <property type="match status" value="1"/>
</dbReference>
<dbReference type="InterPro" id="IPR023214">
    <property type="entry name" value="HAD_sf"/>
</dbReference>
<dbReference type="PANTHER" id="PTHR10000">
    <property type="entry name" value="PHOSPHOSERINE PHOSPHATASE"/>
    <property type="match status" value="1"/>
</dbReference>
<dbReference type="SFLD" id="SFLDS00003">
    <property type="entry name" value="Haloacid_Dehalogenase"/>
    <property type="match status" value="1"/>
</dbReference>
<dbReference type="Pfam" id="PF08282">
    <property type="entry name" value="Hydrolase_3"/>
    <property type="match status" value="1"/>
</dbReference>
<evidence type="ECO:0000313" key="1">
    <source>
        <dbReference type="EMBL" id="GFZ32753.1"/>
    </source>
</evidence>
<accession>A0ABQ1ED62</accession>
<dbReference type="NCBIfam" id="TIGR00099">
    <property type="entry name" value="Cof-subfamily"/>
    <property type="match status" value="1"/>
</dbReference>
<dbReference type="Gene3D" id="3.40.50.1000">
    <property type="entry name" value="HAD superfamily/HAD-like"/>
    <property type="match status" value="1"/>
</dbReference>
<gene>
    <name evidence="1" type="ORF">CSC2_32790</name>
</gene>
<organism evidence="1 2">
    <name type="scientific">Clostridium zeae</name>
    <dbReference type="NCBI Taxonomy" id="2759022"/>
    <lineage>
        <taxon>Bacteria</taxon>
        <taxon>Bacillati</taxon>
        <taxon>Bacillota</taxon>
        <taxon>Clostridia</taxon>
        <taxon>Eubacteriales</taxon>
        <taxon>Clostridiaceae</taxon>
        <taxon>Clostridium</taxon>
    </lineage>
</organism>
<dbReference type="NCBIfam" id="TIGR01484">
    <property type="entry name" value="HAD-SF-IIB"/>
    <property type="match status" value="1"/>
</dbReference>
<dbReference type="RefSeq" id="WP_206871022.1">
    <property type="nucleotide sequence ID" value="NZ_BMBA01000003.1"/>
</dbReference>
<evidence type="ECO:0008006" key="3">
    <source>
        <dbReference type="Google" id="ProtNLM"/>
    </source>
</evidence>
<comment type="caution">
    <text evidence="1">The sequence shown here is derived from an EMBL/GenBank/DDBJ whole genome shotgun (WGS) entry which is preliminary data.</text>
</comment>
<dbReference type="Gene3D" id="3.30.1240.10">
    <property type="match status" value="1"/>
</dbReference>
<dbReference type="InterPro" id="IPR006379">
    <property type="entry name" value="HAD-SF_hydro_IIB"/>
</dbReference>
<proteinExistence type="predicted"/>